<evidence type="ECO:0000256" key="8">
    <source>
        <dbReference type="ARBA" id="ARBA00023098"/>
    </source>
</evidence>
<dbReference type="AlphaFoldDB" id="A0A0F9YIU0"/>
<keyword evidence="6" id="KW-0067">ATP-binding</keyword>
<evidence type="ECO:0000256" key="6">
    <source>
        <dbReference type="ARBA" id="ARBA00022840"/>
    </source>
</evidence>
<keyword evidence="8" id="KW-0443">Lipid metabolism</keyword>
<dbReference type="SUPFAM" id="SSF55060">
    <property type="entry name" value="GHMP Kinase, C-terminal domain"/>
    <property type="match status" value="1"/>
</dbReference>
<dbReference type="PIRSF" id="PIRSF000530">
    <property type="entry name" value="Galactokinase"/>
    <property type="match status" value="1"/>
</dbReference>
<evidence type="ECO:0000256" key="10">
    <source>
        <dbReference type="ARBA" id="ARBA00029438"/>
    </source>
</evidence>
<evidence type="ECO:0000256" key="2">
    <source>
        <dbReference type="ARBA" id="ARBA00022516"/>
    </source>
</evidence>
<evidence type="ECO:0000256" key="7">
    <source>
        <dbReference type="ARBA" id="ARBA00022842"/>
    </source>
</evidence>
<evidence type="ECO:0000313" key="14">
    <source>
        <dbReference type="Proteomes" id="UP000034803"/>
    </source>
</evidence>
<evidence type="ECO:0000313" key="13">
    <source>
        <dbReference type="EMBL" id="KKP31429.1"/>
    </source>
</evidence>
<keyword evidence="3" id="KW-0808">Transferase</keyword>
<dbReference type="InterPro" id="IPR036554">
    <property type="entry name" value="GHMP_kinase_C_sf"/>
</dbReference>
<feature type="domain" description="GHMP kinase C-terminal" evidence="12">
    <location>
        <begin position="251"/>
        <end position="298"/>
    </location>
</feature>
<dbReference type="Gene3D" id="3.30.230.10">
    <property type="match status" value="1"/>
</dbReference>
<dbReference type="PRINTS" id="PR00959">
    <property type="entry name" value="MEVGALKINASE"/>
</dbReference>
<reference evidence="13 14" key="1">
    <citation type="journal article" date="2015" name="Nature">
        <title>rRNA introns, odd ribosomes, and small enigmatic genomes across a large radiation of phyla.</title>
        <authorList>
            <person name="Brown C.T."/>
            <person name="Hug L.A."/>
            <person name="Thomas B.C."/>
            <person name="Sharon I."/>
            <person name="Castelle C.J."/>
            <person name="Singh A."/>
            <person name="Wilkins M.J."/>
            <person name="Williams K.H."/>
            <person name="Banfield J.F."/>
        </authorList>
    </citation>
    <scope>NUCLEOTIDE SEQUENCE [LARGE SCALE GENOMIC DNA]</scope>
</reference>
<dbReference type="GO" id="GO:0004496">
    <property type="term" value="F:mevalonate kinase activity"/>
    <property type="evidence" value="ECO:0007669"/>
    <property type="project" value="InterPro"/>
</dbReference>
<dbReference type="Gene3D" id="3.30.70.890">
    <property type="entry name" value="GHMP kinase, C-terminal domain"/>
    <property type="match status" value="1"/>
</dbReference>
<dbReference type="EMBL" id="LBOI01000009">
    <property type="protein sequence ID" value="KKP31429.1"/>
    <property type="molecule type" value="Genomic_DNA"/>
</dbReference>
<dbReference type="Proteomes" id="UP000034803">
    <property type="component" value="Unassembled WGS sequence"/>
</dbReference>
<evidence type="ECO:0000259" key="12">
    <source>
        <dbReference type="Pfam" id="PF08544"/>
    </source>
</evidence>
<comment type="caution">
    <text evidence="13">The sequence shown here is derived from an EMBL/GenBank/DDBJ whole genome shotgun (WGS) entry which is preliminary data.</text>
</comment>
<dbReference type="InterPro" id="IPR006205">
    <property type="entry name" value="Mev_gal_kin"/>
</dbReference>
<dbReference type="GO" id="GO:0005524">
    <property type="term" value="F:ATP binding"/>
    <property type="evidence" value="ECO:0007669"/>
    <property type="project" value="UniProtKB-KW"/>
</dbReference>
<evidence type="ECO:0000256" key="5">
    <source>
        <dbReference type="ARBA" id="ARBA00022777"/>
    </source>
</evidence>
<dbReference type="InterPro" id="IPR013750">
    <property type="entry name" value="GHMP_kinase_C_dom"/>
</dbReference>
<sequence length="336" mass="36341">MFQEIEATTPGRICLAGEDIDWITGPSILCAIDLKTKASVSNNNDVFKLKTKGSLNSEIDLLKDQIGNYSHHVLDYTNAAIKVISDLGIKTYPITIEITSNLPAKAGLSSSAAVSVASVAAIANFYGSILDTTTICDLAYKIESEELRTGAGQMDMYSCGIGGLIYLDSSTIPPKNIEKFVLPDGFDIVIVDTLTPRNTADVIRKKRIRYANKETLIMKYVNTTNDAINEMKNILDGKVIDANKLGSSISHCHTLMRDYMGVSTNLIEECISRSLKYGAIGAKLTGTGMGGCTFALVPNCNTKQVTNSLKELPVKVYVTKPSNDGVIVNKLNSHVN</sequence>
<evidence type="ECO:0000256" key="4">
    <source>
        <dbReference type="ARBA" id="ARBA00022741"/>
    </source>
</evidence>
<keyword evidence="9" id="KW-0119">Carbohydrate metabolism</keyword>
<comment type="pathway">
    <text evidence="10">Isoprenoid biosynthesis; isopentenyl diphosphate biosynthesis via mevalonate pathway; isopentenyl diphosphate from (R)-mevalonate: step 1/3.</text>
</comment>
<protein>
    <submittedName>
        <fullName evidence="13">Mevalonate kinase</fullName>
    </submittedName>
</protein>
<dbReference type="Pfam" id="PF00288">
    <property type="entry name" value="GHMP_kinases_N"/>
    <property type="match status" value="1"/>
</dbReference>
<dbReference type="InterPro" id="IPR006204">
    <property type="entry name" value="GHMP_kinase_N_dom"/>
</dbReference>
<proteinExistence type="predicted"/>
<accession>A0A0F9YIU0</accession>
<dbReference type="InterPro" id="IPR006206">
    <property type="entry name" value="Mevalonate/galactokinase"/>
</dbReference>
<dbReference type="PANTHER" id="PTHR43290:SF2">
    <property type="entry name" value="MEVALONATE KINASE"/>
    <property type="match status" value="1"/>
</dbReference>
<dbReference type="GO" id="GO:0019287">
    <property type="term" value="P:isopentenyl diphosphate biosynthetic process, mevalonate pathway"/>
    <property type="evidence" value="ECO:0007669"/>
    <property type="project" value="UniProtKB-UniPathway"/>
</dbReference>
<gene>
    <name evidence="13" type="ORF">UR21_C0009G0010</name>
</gene>
<feature type="domain" description="GHMP kinase N-terminal" evidence="11">
    <location>
        <begin position="78"/>
        <end position="163"/>
    </location>
</feature>
<dbReference type="Pfam" id="PF08544">
    <property type="entry name" value="GHMP_kinases_C"/>
    <property type="match status" value="1"/>
</dbReference>
<evidence type="ECO:0000259" key="11">
    <source>
        <dbReference type="Pfam" id="PF00288"/>
    </source>
</evidence>
<keyword evidence="2" id="KW-0444">Lipid biosynthesis</keyword>
<evidence type="ECO:0000256" key="1">
    <source>
        <dbReference type="ARBA" id="ARBA00022490"/>
    </source>
</evidence>
<evidence type="ECO:0000256" key="9">
    <source>
        <dbReference type="ARBA" id="ARBA00023144"/>
    </source>
</evidence>
<keyword evidence="5 13" id="KW-0418">Kinase</keyword>
<dbReference type="InterPro" id="IPR020568">
    <property type="entry name" value="Ribosomal_Su5_D2-typ_SF"/>
</dbReference>
<keyword evidence="9" id="KW-0299">Galactose metabolism</keyword>
<dbReference type="SUPFAM" id="SSF54211">
    <property type="entry name" value="Ribosomal protein S5 domain 2-like"/>
    <property type="match status" value="1"/>
</dbReference>
<dbReference type="GO" id="GO:0006012">
    <property type="term" value="P:galactose metabolic process"/>
    <property type="evidence" value="ECO:0007669"/>
    <property type="project" value="UniProtKB-KW"/>
</dbReference>
<evidence type="ECO:0000256" key="3">
    <source>
        <dbReference type="ARBA" id="ARBA00022679"/>
    </source>
</evidence>
<dbReference type="UniPathway" id="UPA00057">
    <property type="reaction ID" value="UER00098"/>
</dbReference>
<organism evidence="13 14">
    <name type="scientific">Candidatus Woesebacteria bacterium GW2011_GWC2_31_9</name>
    <dbReference type="NCBI Taxonomy" id="1618586"/>
    <lineage>
        <taxon>Bacteria</taxon>
        <taxon>Candidatus Woeseibacteriota</taxon>
    </lineage>
</organism>
<keyword evidence="7" id="KW-0460">Magnesium</keyword>
<dbReference type="GO" id="GO:0005829">
    <property type="term" value="C:cytosol"/>
    <property type="evidence" value="ECO:0007669"/>
    <property type="project" value="TreeGrafter"/>
</dbReference>
<keyword evidence="1" id="KW-0963">Cytoplasm</keyword>
<dbReference type="InterPro" id="IPR014721">
    <property type="entry name" value="Ribsml_uS5_D2-typ_fold_subgr"/>
</dbReference>
<dbReference type="PANTHER" id="PTHR43290">
    <property type="entry name" value="MEVALONATE KINASE"/>
    <property type="match status" value="1"/>
</dbReference>
<name>A0A0F9YIU0_9BACT</name>
<keyword evidence="4" id="KW-0547">Nucleotide-binding</keyword>